<evidence type="ECO:0000313" key="2">
    <source>
        <dbReference type="Proteomes" id="UP000247781"/>
    </source>
</evidence>
<dbReference type="AlphaFoldDB" id="A0A318HKT8"/>
<reference evidence="1 2" key="2">
    <citation type="submission" date="2018-06" db="EMBL/GenBank/DDBJ databases">
        <title>Sequencing of bacterial isolates from soil warming experiment in Harvard Forest, Massachusetts, USA.</title>
        <authorList>
            <person name="Deangelis K.PhD."/>
        </authorList>
    </citation>
    <scope>NUCLEOTIDE SEQUENCE [LARGE SCALE GENOMIC DNA]</scope>
    <source>
        <strain evidence="1 2">GAS496</strain>
    </source>
</reference>
<protein>
    <submittedName>
        <fullName evidence="1">Uncharacterized protein</fullName>
    </submittedName>
</protein>
<dbReference type="EMBL" id="QJJU01000003">
    <property type="protein sequence ID" value="PXX11288.1"/>
    <property type="molecule type" value="Genomic_DNA"/>
</dbReference>
<sequence>MCRLAITISIASGSVKSLVGEGIKCVVISEIRIAKTGFKL</sequence>
<proteinExistence type="predicted"/>
<name>A0A318HKT8_9MYCO</name>
<evidence type="ECO:0000313" key="1">
    <source>
        <dbReference type="EMBL" id="PXX11288.1"/>
    </source>
</evidence>
<organism evidence="1 2">
    <name type="scientific">Mycolicibacterium moriokaense</name>
    <dbReference type="NCBI Taxonomy" id="39691"/>
    <lineage>
        <taxon>Bacteria</taxon>
        <taxon>Bacillati</taxon>
        <taxon>Actinomycetota</taxon>
        <taxon>Actinomycetes</taxon>
        <taxon>Mycobacteriales</taxon>
        <taxon>Mycobacteriaceae</taxon>
        <taxon>Mycolicibacterium</taxon>
    </lineage>
</organism>
<keyword evidence="2" id="KW-1185">Reference proteome</keyword>
<gene>
    <name evidence="1" type="ORF">C8E89_103377</name>
</gene>
<comment type="caution">
    <text evidence="1">The sequence shown here is derived from an EMBL/GenBank/DDBJ whole genome shotgun (WGS) entry which is preliminary data.</text>
</comment>
<accession>A0A318HKT8</accession>
<dbReference type="Proteomes" id="UP000247781">
    <property type="component" value="Unassembled WGS sequence"/>
</dbReference>
<reference evidence="2" key="1">
    <citation type="submission" date="2018-05" db="EMBL/GenBank/DDBJ databases">
        <authorList>
            <person name="Deangelis K."/>
            <person name="Huntemann M."/>
            <person name="Clum A."/>
            <person name="Pillay M."/>
            <person name="Palaniappan K."/>
            <person name="Varghese N."/>
            <person name="Mikhailova N."/>
            <person name="Stamatis D."/>
            <person name="Reddy T."/>
            <person name="Daum C."/>
            <person name="Shapiro N."/>
            <person name="Ivanova N."/>
            <person name="Kyrpides N."/>
            <person name="Woyke T."/>
        </authorList>
    </citation>
    <scope>NUCLEOTIDE SEQUENCE [LARGE SCALE GENOMIC DNA]</scope>
    <source>
        <strain evidence="2">GAS496</strain>
    </source>
</reference>